<dbReference type="AlphaFoldDB" id="A0A4R2HQU3"/>
<dbReference type="OrthoDB" id="3688891at2"/>
<evidence type="ECO:0000313" key="2">
    <source>
        <dbReference type="EMBL" id="TCO33552.1"/>
    </source>
</evidence>
<dbReference type="PROSITE" id="PS50943">
    <property type="entry name" value="HTH_CROC1"/>
    <property type="match status" value="1"/>
</dbReference>
<dbReference type="Proteomes" id="UP000294508">
    <property type="component" value="Unassembled WGS sequence"/>
</dbReference>
<organism evidence="2 3">
    <name type="scientific">Kribbella steppae</name>
    <dbReference type="NCBI Taxonomy" id="2512223"/>
    <lineage>
        <taxon>Bacteria</taxon>
        <taxon>Bacillati</taxon>
        <taxon>Actinomycetota</taxon>
        <taxon>Actinomycetes</taxon>
        <taxon>Propionibacteriales</taxon>
        <taxon>Kribbellaceae</taxon>
        <taxon>Kribbella</taxon>
    </lineage>
</organism>
<dbReference type="Pfam" id="PF13560">
    <property type="entry name" value="HTH_31"/>
    <property type="match status" value="1"/>
</dbReference>
<sequence length="178" mass="19857">MQDVEAFAAAMQRVRRQADLTYRELADHAHYSHAHLVRATSGKHLPSWDVTSAFLSGCGVPAELMPAWRRRWEIVSRDPQDVVKLLQSAETLEDLGAALSALARPRSLRTLEQLTGVPRTTIQGWFRGTRLANRDRLDRLVRALGATSDERAAFARTLDRISSKRSLSSGRCPVVRAA</sequence>
<dbReference type="InterPro" id="IPR001387">
    <property type="entry name" value="Cro/C1-type_HTH"/>
</dbReference>
<evidence type="ECO:0000313" key="3">
    <source>
        <dbReference type="Proteomes" id="UP000294508"/>
    </source>
</evidence>
<feature type="domain" description="HTH cro/C1-type" evidence="1">
    <location>
        <begin position="107"/>
        <end position="151"/>
    </location>
</feature>
<protein>
    <submittedName>
        <fullName evidence="2">Helix-turn-helix protein</fullName>
    </submittedName>
</protein>
<dbReference type="Gene3D" id="1.10.260.40">
    <property type="entry name" value="lambda repressor-like DNA-binding domains"/>
    <property type="match status" value="2"/>
</dbReference>
<dbReference type="CDD" id="cd00093">
    <property type="entry name" value="HTH_XRE"/>
    <property type="match status" value="2"/>
</dbReference>
<gene>
    <name evidence="2" type="ORF">EV652_103554</name>
</gene>
<dbReference type="SMART" id="SM00530">
    <property type="entry name" value="HTH_XRE"/>
    <property type="match status" value="2"/>
</dbReference>
<dbReference type="EMBL" id="SLWN01000003">
    <property type="protein sequence ID" value="TCO33552.1"/>
    <property type="molecule type" value="Genomic_DNA"/>
</dbReference>
<proteinExistence type="predicted"/>
<dbReference type="SUPFAM" id="SSF47413">
    <property type="entry name" value="lambda repressor-like DNA-binding domains"/>
    <property type="match status" value="2"/>
</dbReference>
<evidence type="ECO:0000259" key="1">
    <source>
        <dbReference type="PROSITE" id="PS50943"/>
    </source>
</evidence>
<comment type="caution">
    <text evidence="2">The sequence shown here is derived from an EMBL/GenBank/DDBJ whole genome shotgun (WGS) entry which is preliminary data.</text>
</comment>
<keyword evidence="3" id="KW-1185">Reference proteome</keyword>
<dbReference type="InterPro" id="IPR010982">
    <property type="entry name" value="Lambda_DNA-bd_dom_sf"/>
</dbReference>
<accession>A0A4R2HQU3</accession>
<reference evidence="2 3" key="1">
    <citation type="journal article" date="2015" name="Stand. Genomic Sci.">
        <title>Genomic Encyclopedia of Bacterial and Archaeal Type Strains, Phase III: the genomes of soil and plant-associated and newly described type strains.</title>
        <authorList>
            <person name="Whitman W.B."/>
            <person name="Woyke T."/>
            <person name="Klenk H.P."/>
            <person name="Zhou Y."/>
            <person name="Lilburn T.G."/>
            <person name="Beck B.J."/>
            <person name="De Vos P."/>
            <person name="Vandamme P."/>
            <person name="Eisen J.A."/>
            <person name="Garrity G."/>
            <person name="Hugenholtz P."/>
            <person name="Kyrpides N.C."/>
        </authorList>
    </citation>
    <scope>NUCLEOTIDE SEQUENCE [LARGE SCALE GENOMIC DNA]</scope>
    <source>
        <strain evidence="2 3">VKM Ac-2572</strain>
    </source>
</reference>
<name>A0A4R2HQU3_9ACTN</name>
<dbReference type="Pfam" id="PF01381">
    <property type="entry name" value="HTH_3"/>
    <property type="match status" value="1"/>
</dbReference>
<dbReference type="GO" id="GO:0003677">
    <property type="term" value="F:DNA binding"/>
    <property type="evidence" value="ECO:0007669"/>
    <property type="project" value="InterPro"/>
</dbReference>